<keyword evidence="2" id="KW-1185">Reference proteome</keyword>
<reference evidence="1 2" key="1">
    <citation type="submission" date="2023-01" db="EMBL/GenBank/DDBJ databases">
        <title>Analysis of 21 Apiospora genomes using comparative genomics revels a genus with tremendous synthesis potential of carbohydrate active enzymes and secondary metabolites.</title>
        <authorList>
            <person name="Sorensen T."/>
        </authorList>
    </citation>
    <scope>NUCLEOTIDE SEQUENCE [LARGE SCALE GENOMIC DNA]</scope>
    <source>
        <strain evidence="1 2">CBS 83171</strain>
    </source>
</reference>
<gene>
    <name evidence="1" type="ORF">PG996_016018</name>
</gene>
<evidence type="ECO:0000313" key="1">
    <source>
        <dbReference type="EMBL" id="KAK8047954.1"/>
    </source>
</evidence>
<accession>A0ABR1TMR5</accession>
<dbReference type="EMBL" id="JAQQWM010000009">
    <property type="protein sequence ID" value="KAK8047954.1"/>
    <property type="molecule type" value="Genomic_DNA"/>
</dbReference>
<organism evidence="1 2">
    <name type="scientific">Apiospora saccharicola</name>
    <dbReference type="NCBI Taxonomy" id="335842"/>
    <lineage>
        <taxon>Eukaryota</taxon>
        <taxon>Fungi</taxon>
        <taxon>Dikarya</taxon>
        <taxon>Ascomycota</taxon>
        <taxon>Pezizomycotina</taxon>
        <taxon>Sordariomycetes</taxon>
        <taxon>Xylariomycetidae</taxon>
        <taxon>Amphisphaeriales</taxon>
        <taxon>Apiosporaceae</taxon>
        <taxon>Apiospora</taxon>
    </lineage>
</organism>
<dbReference type="Proteomes" id="UP001446871">
    <property type="component" value="Unassembled WGS sequence"/>
</dbReference>
<evidence type="ECO:0000313" key="2">
    <source>
        <dbReference type="Proteomes" id="UP001446871"/>
    </source>
</evidence>
<proteinExistence type="predicted"/>
<sequence>MHSLVSVDLGNSATPNYLLDEEALQRLLNGTDDRNRWPGGTLTHAALDKAKATDEEMSIRIMPPVHALGEKGIPFAESYGEIAGQDRTGKLRTEPATIYTEYACTVLRPKSTWVVLWTVLVADIVVLRAAWAVLNWVTGRLVKQHDPEAMFCAGCAAGAYQAVNHVDAAKLDSTGEAEPM</sequence>
<evidence type="ECO:0008006" key="3">
    <source>
        <dbReference type="Google" id="ProtNLM"/>
    </source>
</evidence>
<name>A0ABR1TMR5_9PEZI</name>
<protein>
    <recommendedName>
        <fullName evidence="3">Pantothenate kinase</fullName>
    </recommendedName>
</protein>
<comment type="caution">
    <text evidence="1">The sequence shown here is derived from an EMBL/GenBank/DDBJ whole genome shotgun (WGS) entry which is preliminary data.</text>
</comment>